<dbReference type="AlphaFoldDB" id="G4RMP6"/>
<organism evidence="1 2">
    <name type="scientific">Thermoproteus tenax (strain ATCC 35583 / DSM 2078 / JCM 9277 / NBRC 100435 / Kra 1)</name>
    <dbReference type="NCBI Taxonomy" id="768679"/>
    <lineage>
        <taxon>Archaea</taxon>
        <taxon>Thermoproteota</taxon>
        <taxon>Thermoprotei</taxon>
        <taxon>Thermoproteales</taxon>
        <taxon>Thermoproteaceae</taxon>
        <taxon>Thermoproteus</taxon>
    </lineage>
</organism>
<dbReference type="GeneID" id="11262998"/>
<dbReference type="HOGENOM" id="CLU_1954740_0_0_2"/>
<proteinExistence type="predicted"/>
<reference evidence="1 2" key="1">
    <citation type="journal article" date="2011" name="PLoS ONE">
        <title>The complete genome sequence of Thermoproteus tenax: a physiologically versatile member of the Crenarchaeota.</title>
        <authorList>
            <person name="Siebers B."/>
            <person name="Zaparty M."/>
            <person name="Raddatz G."/>
            <person name="Tjaden B."/>
            <person name="Albers S.V."/>
            <person name="Bell S.D."/>
            <person name="Blombach F."/>
            <person name="Kletzin A."/>
            <person name="Kyrpides N."/>
            <person name="Lanz C."/>
            <person name="Plagens A."/>
            <person name="Rampp M."/>
            <person name="Rosinus A."/>
            <person name="von Jan M."/>
            <person name="Makarova K.S."/>
            <person name="Klenk H.P."/>
            <person name="Schuster S.C."/>
            <person name="Hensel R."/>
        </authorList>
    </citation>
    <scope>NUCLEOTIDE SEQUENCE [LARGE SCALE GENOMIC DNA]</scope>
    <source>
        <strain evidence="2">ATCC 35583 / DSM 2078 / JCM 9277 / NBRC 100435 / Kra 1</strain>
    </source>
</reference>
<dbReference type="PATRIC" id="fig|768679.9.peg.2133"/>
<accession>G4RMP6</accession>
<dbReference type="PaxDb" id="768679-TTX_2110"/>
<evidence type="ECO:0000313" key="2">
    <source>
        <dbReference type="Proteomes" id="UP000002654"/>
    </source>
</evidence>
<evidence type="ECO:0000313" key="1">
    <source>
        <dbReference type="EMBL" id="CCC82722.1"/>
    </source>
</evidence>
<dbReference type="RefSeq" id="WP_014127975.1">
    <property type="nucleotide sequence ID" value="NC_016070.1"/>
</dbReference>
<protein>
    <submittedName>
        <fullName evidence="1">Uncharacterized protein</fullName>
    </submittedName>
</protein>
<dbReference type="STRING" id="768679.TTX_2110"/>
<dbReference type="EMBL" id="FN869859">
    <property type="protein sequence ID" value="CCC82722.1"/>
    <property type="molecule type" value="Genomic_DNA"/>
</dbReference>
<sequence>MEQIIRDEMDHISELLRLRGSIKDEYLSEFIDSAIRETYLRLRLLEILNVKDLPPIEGPREETDVVERLNEMCKHYEAHLSMIRSLRNAAKTPLELEVIASIEKSVERTHLALRMLINALTNRS</sequence>
<dbReference type="Proteomes" id="UP000002654">
    <property type="component" value="Chromosome"/>
</dbReference>
<gene>
    <name evidence="1" type="ordered locus">TTX_2110</name>
</gene>
<keyword evidence="2" id="KW-1185">Reference proteome</keyword>
<dbReference type="eggNOG" id="arCOG05514">
    <property type="taxonomic scope" value="Archaea"/>
</dbReference>
<name>G4RMP6_THETK</name>
<dbReference type="KEGG" id="ttn:TTX_2110"/>
<dbReference type="OrthoDB" id="27633at2157"/>